<dbReference type="AlphaFoldDB" id="A0ABD2P5S5"/>
<feature type="compositionally biased region" description="Basic and acidic residues" evidence="1">
    <location>
        <begin position="96"/>
        <end position="106"/>
    </location>
</feature>
<feature type="region of interest" description="Disordered" evidence="1">
    <location>
        <begin position="81"/>
        <end position="116"/>
    </location>
</feature>
<dbReference type="Proteomes" id="UP001516400">
    <property type="component" value="Unassembled WGS sequence"/>
</dbReference>
<protein>
    <submittedName>
        <fullName evidence="2">Uncharacterized protein</fullName>
    </submittedName>
</protein>
<evidence type="ECO:0000313" key="2">
    <source>
        <dbReference type="EMBL" id="KAL3286215.1"/>
    </source>
</evidence>
<accession>A0ABD2P5S5</accession>
<name>A0ABD2P5S5_9CUCU</name>
<organism evidence="2 3">
    <name type="scientific">Cryptolaemus montrouzieri</name>
    <dbReference type="NCBI Taxonomy" id="559131"/>
    <lineage>
        <taxon>Eukaryota</taxon>
        <taxon>Metazoa</taxon>
        <taxon>Ecdysozoa</taxon>
        <taxon>Arthropoda</taxon>
        <taxon>Hexapoda</taxon>
        <taxon>Insecta</taxon>
        <taxon>Pterygota</taxon>
        <taxon>Neoptera</taxon>
        <taxon>Endopterygota</taxon>
        <taxon>Coleoptera</taxon>
        <taxon>Polyphaga</taxon>
        <taxon>Cucujiformia</taxon>
        <taxon>Coccinelloidea</taxon>
        <taxon>Coccinellidae</taxon>
        <taxon>Scymninae</taxon>
        <taxon>Scymnini</taxon>
        <taxon>Cryptolaemus</taxon>
    </lineage>
</organism>
<proteinExistence type="predicted"/>
<evidence type="ECO:0000313" key="3">
    <source>
        <dbReference type="Proteomes" id="UP001516400"/>
    </source>
</evidence>
<reference evidence="2 3" key="1">
    <citation type="journal article" date="2021" name="BMC Biol.">
        <title>Horizontally acquired antibacterial genes associated with adaptive radiation of ladybird beetles.</title>
        <authorList>
            <person name="Li H.S."/>
            <person name="Tang X.F."/>
            <person name="Huang Y.H."/>
            <person name="Xu Z.Y."/>
            <person name="Chen M.L."/>
            <person name="Du X.Y."/>
            <person name="Qiu B.Y."/>
            <person name="Chen P.T."/>
            <person name="Zhang W."/>
            <person name="Slipinski A."/>
            <person name="Escalona H.E."/>
            <person name="Waterhouse R.M."/>
            <person name="Zwick A."/>
            <person name="Pang H."/>
        </authorList>
    </citation>
    <scope>NUCLEOTIDE SEQUENCE [LARGE SCALE GENOMIC DNA]</scope>
    <source>
        <strain evidence="2">SYSU2018</strain>
    </source>
</reference>
<keyword evidence="3" id="KW-1185">Reference proteome</keyword>
<sequence>MTVQKTSKVVALKGTMQVGVLSLVKKEPSVNALGNSYAAQFIFPSTSHSSNYNESNPETGISQTISQSVLLITMLEDREEFSRDTSKNWAAPGNQEAEKEGKDVSEAKQNNRKFKN</sequence>
<evidence type="ECO:0000256" key="1">
    <source>
        <dbReference type="SAM" id="MobiDB-lite"/>
    </source>
</evidence>
<comment type="caution">
    <text evidence="2">The sequence shown here is derived from an EMBL/GenBank/DDBJ whole genome shotgun (WGS) entry which is preliminary data.</text>
</comment>
<gene>
    <name evidence="2" type="ORF">HHI36_000726</name>
</gene>
<dbReference type="EMBL" id="JABFTP020000185">
    <property type="protein sequence ID" value="KAL3286215.1"/>
    <property type="molecule type" value="Genomic_DNA"/>
</dbReference>